<name>A0ABM4C6W6_HYDVU</name>
<dbReference type="RefSeq" id="XP_065657348.1">
    <property type="nucleotide sequence ID" value="XM_065801276.1"/>
</dbReference>
<keyword evidence="1" id="KW-0812">Transmembrane</keyword>
<gene>
    <name evidence="3" type="primary">LOC105844215</name>
</gene>
<reference evidence="3" key="1">
    <citation type="submission" date="2025-08" db="UniProtKB">
        <authorList>
            <consortium name="RefSeq"/>
        </authorList>
    </citation>
    <scope>IDENTIFICATION</scope>
</reference>
<feature type="transmembrane region" description="Helical" evidence="1">
    <location>
        <begin position="12"/>
        <end position="33"/>
    </location>
</feature>
<dbReference type="PANTHER" id="PTHR34714:SF3">
    <property type="match status" value="1"/>
</dbReference>
<dbReference type="GeneID" id="105844215"/>
<keyword evidence="1" id="KW-1133">Transmembrane helix</keyword>
<accession>A0ABM4C6W6</accession>
<evidence type="ECO:0000313" key="3">
    <source>
        <dbReference type="RefSeq" id="XP_065657348.1"/>
    </source>
</evidence>
<dbReference type="Proteomes" id="UP001652625">
    <property type="component" value="Chromosome 07"/>
</dbReference>
<keyword evidence="2" id="KW-1185">Reference proteome</keyword>
<protein>
    <submittedName>
        <fullName evidence="3">Uncharacterized protein LOC105844215</fullName>
    </submittedName>
</protein>
<proteinExistence type="predicted"/>
<keyword evidence="1" id="KW-0472">Membrane</keyword>
<evidence type="ECO:0000256" key="1">
    <source>
        <dbReference type="SAM" id="Phobius"/>
    </source>
</evidence>
<evidence type="ECO:0000313" key="2">
    <source>
        <dbReference type="Proteomes" id="UP001652625"/>
    </source>
</evidence>
<organism evidence="2 3">
    <name type="scientific">Hydra vulgaris</name>
    <name type="common">Hydra</name>
    <name type="synonym">Hydra attenuata</name>
    <dbReference type="NCBI Taxonomy" id="6087"/>
    <lineage>
        <taxon>Eukaryota</taxon>
        <taxon>Metazoa</taxon>
        <taxon>Cnidaria</taxon>
        <taxon>Hydrozoa</taxon>
        <taxon>Hydroidolina</taxon>
        <taxon>Anthoathecata</taxon>
        <taxon>Aplanulata</taxon>
        <taxon>Hydridae</taxon>
        <taxon>Hydra</taxon>
    </lineage>
</organism>
<sequence length="446" mass="52391">MMVYKFLPRRIYLLICFILLVATAFIFNSYILFTIKDKIQNNIINVSELKSGCFNGKDIDSVEGLSVFLNFAMLNKNKMCRQTYDLFHSVYNVRIKYTQIYISSTFRERLQKWLNNDKSLMKSAENQSLVFIDNLYSHESVVFNQVRSNRPGVSSNGTSVYLQELLLSSKEGCDFCSYEKYTAFDSFGFMKSKYAVIVSNAFKIEIFHGMLLWFQHDYKRISEVEYMSGINLALKWFQKTHFLIPTHDYRIMYWDILPKASASQVHPHVHLTLGDYSYYSKWNSMYHAALRYFNENNGNDYFQQLIDIHDLLGLVFKFGNATLLIYLTPQKEYEVLVISRKPCQDFFRLSYYTYQVYINVLNEYAISSGYVFPKLNSNSKLELPMMLRMVSRGPADNMRSDISSFDLFGTANVNSDPFKLMKKVHSYIVESMKNSFQLDEDWSQEH</sequence>
<dbReference type="PANTHER" id="PTHR34714">
    <property type="entry name" value="EGF-LIKE DOMAIN-CONTAINING PROTEIN"/>
    <property type="match status" value="1"/>
</dbReference>